<comment type="caution">
    <text evidence="1">The sequence shown here is derived from an EMBL/GenBank/DDBJ whole genome shotgun (WGS) entry which is preliminary data.</text>
</comment>
<dbReference type="Proteomes" id="UP001172101">
    <property type="component" value="Unassembled WGS sequence"/>
</dbReference>
<dbReference type="GeneID" id="85318054"/>
<proteinExistence type="predicted"/>
<gene>
    <name evidence="1" type="ORF">B0T26DRAFT_39623</name>
</gene>
<organism evidence="1 2">
    <name type="scientific">Lasiosphaeria miniovina</name>
    <dbReference type="NCBI Taxonomy" id="1954250"/>
    <lineage>
        <taxon>Eukaryota</taxon>
        <taxon>Fungi</taxon>
        <taxon>Dikarya</taxon>
        <taxon>Ascomycota</taxon>
        <taxon>Pezizomycotina</taxon>
        <taxon>Sordariomycetes</taxon>
        <taxon>Sordariomycetidae</taxon>
        <taxon>Sordariales</taxon>
        <taxon>Lasiosphaeriaceae</taxon>
        <taxon>Lasiosphaeria</taxon>
    </lineage>
</organism>
<evidence type="ECO:0000313" key="1">
    <source>
        <dbReference type="EMBL" id="KAK0733853.1"/>
    </source>
</evidence>
<evidence type="ECO:0000313" key="2">
    <source>
        <dbReference type="Proteomes" id="UP001172101"/>
    </source>
</evidence>
<reference evidence="1" key="1">
    <citation type="submission" date="2023-06" db="EMBL/GenBank/DDBJ databases">
        <title>Genome-scale phylogeny and comparative genomics of the fungal order Sordariales.</title>
        <authorList>
            <consortium name="Lawrence Berkeley National Laboratory"/>
            <person name="Hensen N."/>
            <person name="Bonometti L."/>
            <person name="Westerberg I."/>
            <person name="Brannstrom I.O."/>
            <person name="Guillou S."/>
            <person name="Cros-Aarteil S."/>
            <person name="Calhoun S."/>
            <person name="Haridas S."/>
            <person name="Kuo A."/>
            <person name="Mondo S."/>
            <person name="Pangilinan J."/>
            <person name="Riley R."/>
            <person name="LaButti K."/>
            <person name="Andreopoulos B."/>
            <person name="Lipzen A."/>
            <person name="Chen C."/>
            <person name="Yanf M."/>
            <person name="Daum C."/>
            <person name="Ng V."/>
            <person name="Clum A."/>
            <person name="Steindorff A."/>
            <person name="Ohm R."/>
            <person name="Martin F."/>
            <person name="Silar P."/>
            <person name="Natvig D."/>
            <person name="Lalanne C."/>
            <person name="Gautier V."/>
            <person name="Ament-velasquez S.L."/>
            <person name="Kruys A."/>
            <person name="Hutchinson M.I."/>
            <person name="Powell A.J."/>
            <person name="Barry K."/>
            <person name="Miller A.N."/>
            <person name="Grigoriev I.V."/>
            <person name="Debuchy R."/>
            <person name="Gladieux P."/>
            <person name="Thoren M.H."/>
            <person name="Johannesson H."/>
        </authorList>
    </citation>
    <scope>NUCLEOTIDE SEQUENCE</scope>
    <source>
        <strain evidence="1">SMH2392-1A</strain>
    </source>
</reference>
<dbReference type="RefSeq" id="XP_060302730.1">
    <property type="nucleotide sequence ID" value="XM_060434784.1"/>
</dbReference>
<name>A0AA40BH27_9PEZI</name>
<dbReference type="EMBL" id="JAUIRO010000001">
    <property type="protein sequence ID" value="KAK0733853.1"/>
    <property type="molecule type" value="Genomic_DNA"/>
</dbReference>
<sequence length="264" mass="29644">MGSGSVRWVENRSFVEGRTGENLMMGALYHTTPHHTTTVRGAREAWISGRLFLLLSPPSGAKELFSPFSHIKSLHAYNKPRTDARCHLDGVYSVTSRKDEVGDQALGACCYLWIEYVGWLIEPRACPAIVCACVCARRAGSFPSVSRFHLSLHLADGTAGRRPRKRAVLPRYIACSSALQDLDWAFAINKCKAPIYLVVRCKVGLWDGKQPPNRRQFHLPLLPSTIRTVQLSSFLRLRSFGLAERTVRESWPSRNAWQTGLCDF</sequence>
<accession>A0AA40BH27</accession>
<keyword evidence="2" id="KW-1185">Reference proteome</keyword>
<dbReference type="AlphaFoldDB" id="A0AA40BH27"/>
<protein>
    <submittedName>
        <fullName evidence="1">Uncharacterized protein</fullName>
    </submittedName>
</protein>